<dbReference type="FunFam" id="2.10.10.10:FF:000001">
    <property type="entry name" value="Fibronectin 1a isoform 1"/>
    <property type="match status" value="1"/>
</dbReference>
<comment type="subcellular location">
    <subcellularLocation>
        <location evidence="1">Membrane</location>
        <topology evidence="1">Single-pass membrane protein</topology>
    </subcellularLocation>
</comment>
<feature type="domain" description="C-type lectin" evidence="13">
    <location>
        <begin position="504"/>
        <end position="619"/>
    </location>
</feature>
<dbReference type="GO" id="GO:0031012">
    <property type="term" value="C:extracellular matrix"/>
    <property type="evidence" value="ECO:0007669"/>
    <property type="project" value="UniProtKB-ARBA"/>
</dbReference>
<feature type="domain" description="C-type lectin" evidence="13">
    <location>
        <begin position="648"/>
        <end position="746"/>
    </location>
</feature>
<dbReference type="InterPro" id="IPR035992">
    <property type="entry name" value="Ricin_B-like_lectins"/>
</dbReference>
<feature type="disulfide bond" evidence="11">
    <location>
        <begin position="169"/>
        <end position="195"/>
    </location>
</feature>
<dbReference type="InterPro" id="IPR001304">
    <property type="entry name" value="C-type_lectin-like"/>
</dbReference>
<keyword evidence="9" id="KW-0675">Receptor</keyword>
<evidence type="ECO:0000256" key="2">
    <source>
        <dbReference type="ARBA" id="ARBA00022583"/>
    </source>
</evidence>
<evidence type="ECO:0000256" key="1">
    <source>
        <dbReference type="ARBA" id="ARBA00004167"/>
    </source>
</evidence>
<dbReference type="FunFam" id="3.10.100.10:FF:000016">
    <property type="entry name" value="macrophage mannose receptor 1"/>
    <property type="match status" value="1"/>
</dbReference>
<dbReference type="SUPFAM" id="SSF56436">
    <property type="entry name" value="C-type lectin-like"/>
    <property type="match status" value="8"/>
</dbReference>
<feature type="disulfide bond" evidence="11">
    <location>
        <begin position="183"/>
        <end position="210"/>
    </location>
</feature>
<keyword evidence="6 12" id="KW-1133">Transmembrane helix</keyword>
<keyword evidence="5" id="KW-0677">Repeat</keyword>
<keyword evidence="8 11" id="KW-1015">Disulfide bond</keyword>
<dbReference type="Pfam" id="PF00059">
    <property type="entry name" value="Lectin_C"/>
    <property type="match status" value="7"/>
</dbReference>
<dbReference type="FunFam" id="3.10.100.10:FF:000025">
    <property type="entry name" value="Mannose receptor C-type 1"/>
    <property type="match status" value="1"/>
</dbReference>
<dbReference type="InterPro" id="IPR050111">
    <property type="entry name" value="C-type_lectin/snaclec_domain"/>
</dbReference>
<dbReference type="SMART" id="SM00458">
    <property type="entry name" value="RICIN"/>
    <property type="match status" value="1"/>
</dbReference>
<feature type="domain" description="C-type lectin" evidence="13">
    <location>
        <begin position="903"/>
        <end position="1030"/>
    </location>
</feature>
<evidence type="ECO:0000259" key="13">
    <source>
        <dbReference type="PROSITE" id="PS50041"/>
    </source>
</evidence>
<dbReference type="SMART" id="SM00034">
    <property type="entry name" value="CLECT"/>
    <property type="match status" value="8"/>
</dbReference>
<evidence type="ECO:0000256" key="5">
    <source>
        <dbReference type="ARBA" id="ARBA00022737"/>
    </source>
</evidence>
<accession>A0A8C5J7D5</accession>
<dbReference type="FunFam" id="3.10.100.10:FF:000023">
    <property type="entry name" value="Macrophage mannose receptor 1"/>
    <property type="match status" value="1"/>
</dbReference>
<dbReference type="Pfam" id="PF24562">
    <property type="entry name" value="CysR_MRC2_N"/>
    <property type="match status" value="1"/>
</dbReference>
<reference evidence="15" key="1">
    <citation type="submission" date="2025-08" db="UniProtKB">
        <authorList>
            <consortium name="Ensembl"/>
        </authorList>
    </citation>
    <scope>IDENTIFICATION</scope>
</reference>
<keyword evidence="4" id="KW-0732">Signal</keyword>
<dbReference type="Ensembl" id="ENSJHYT00000016891.1">
    <property type="protein sequence ID" value="ENSJHYP00000013967.1"/>
    <property type="gene ID" value="ENSJHYG00000010610.1"/>
</dbReference>
<keyword evidence="7 12" id="KW-0472">Membrane</keyword>
<dbReference type="SMART" id="SM00059">
    <property type="entry name" value="FN2"/>
    <property type="match status" value="1"/>
</dbReference>
<dbReference type="InterPro" id="IPR036943">
    <property type="entry name" value="FN_type2_sf"/>
</dbReference>
<dbReference type="InterPro" id="IPR016187">
    <property type="entry name" value="CTDL_fold"/>
</dbReference>
<name>A0A8C5J7D5_JUNHY</name>
<evidence type="ECO:0000313" key="15">
    <source>
        <dbReference type="Ensembl" id="ENSJHYP00000013967.1"/>
    </source>
</evidence>
<dbReference type="PROSITE" id="PS50231">
    <property type="entry name" value="RICIN_B_LECTIN"/>
    <property type="match status" value="1"/>
</dbReference>
<dbReference type="FunFam" id="2.80.10.50:FF:000032">
    <property type="entry name" value="macrophage mannose receptor 1"/>
    <property type="match status" value="1"/>
</dbReference>
<dbReference type="PANTHER" id="PTHR22803">
    <property type="entry name" value="MANNOSE, PHOSPHOLIPASE, LECTIN RECEPTOR RELATED"/>
    <property type="match status" value="1"/>
</dbReference>
<dbReference type="PROSITE" id="PS50041">
    <property type="entry name" value="C_TYPE_LECTIN_2"/>
    <property type="match status" value="8"/>
</dbReference>
<dbReference type="GO" id="GO:0006897">
    <property type="term" value="P:endocytosis"/>
    <property type="evidence" value="ECO:0007669"/>
    <property type="project" value="UniProtKB-KW"/>
</dbReference>
<dbReference type="PROSITE" id="PS00615">
    <property type="entry name" value="C_TYPE_LECTIN_1"/>
    <property type="match status" value="4"/>
</dbReference>
<keyword evidence="10" id="KW-0325">Glycoprotein</keyword>
<evidence type="ECO:0008006" key="17">
    <source>
        <dbReference type="Google" id="ProtNLM"/>
    </source>
</evidence>
<dbReference type="Gene3D" id="2.80.10.50">
    <property type="match status" value="1"/>
</dbReference>
<dbReference type="CDD" id="cd00062">
    <property type="entry name" value="FN2"/>
    <property type="match status" value="1"/>
</dbReference>
<feature type="domain" description="C-type lectin" evidence="13">
    <location>
        <begin position="768"/>
        <end position="877"/>
    </location>
</feature>
<dbReference type="FunFam" id="3.10.100.10:FF:000030">
    <property type="entry name" value="Mannose receptor C-type 1"/>
    <property type="match status" value="1"/>
</dbReference>
<dbReference type="InterPro" id="IPR016186">
    <property type="entry name" value="C-type_lectin-like/link_sf"/>
</dbReference>
<reference evidence="15" key="2">
    <citation type="submission" date="2025-09" db="UniProtKB">
        <authorList>
            <consortium name="Ensembl"/>
        </authorList>
    </citation>
    <scope>IDENTIFICATION</scope>
</reference>
<evidence type="ECO:0000256" key="8">
    <source>
        <dbReference type="ARBA" id="ARBA00023157"/>
    </source>
</evidence>
<protein>
    <recommendedName>
        <fullName evidence="17">MRC1 protein</fullName>
    </recommendedName>
</protein>
<dbReference type="PRINTS" id="PR00013">
    <property type="entry name" value="FNTYPEII"/>
</dbReference>
<dbReference type="SUPFAM" id="SSF50370">
    <property type="entry name" value="Ricin B-like lectins"/>
    <property type="match status" value="1"/>
</dbReference>
<dbReference type="InterPro" id="IPR000772">
    <property type="entry name" value="Ricin_B_lectin"/>
</dbReference>
<dbReference type="Proteomes" id="UP000694408">
    <property type="component" value="Unplaced"/>
</dbReference>
<evidence type="ECO:0000313" key="16">
    <source>
        <dbReference type="Proteomes" id="UP000694408"/>
    </source>
</evidence>
<evidence type="ECO:0000256" key="6">
    <source>
        <dbReference type="ARBA" id="ARBA00022989"/>
    </source>
</evidence>
<dbReference type="Gene3D" id="3.10.100.10">
    <property type="entry name" value="Mannose-Binding Protein A, subunit A"/>
    <property type="match status" value="8"/>
</dbReference>
<dbReference type="FunFam" id="3.10.100.10:FF:000027">
    <property type="entry name" value="Mannose receptor, C type 1"/>
    <property type="match status" value="1"/>
</dbReference>
<dbReference type="CDD" id="cd00037">
    <property type="entry name" value="CLECT"/>
    <property type="match status" value="6"/>
</dbReference>
<keyword evidence="2" id="KW-0254">Endocytosis</keyword>
<evidence type="ECO:0000256" key="9">
    <source>
        <dbReference type="ARBA" id="ARBA00023170"/>
    </source>
</evidence>
<keyword evidence="3 12" id="KW-0812">Transmembrane</keyword>
<dbReference type="Gene3D" id="2.10.10.10">
    <property type="entry name" value="Fibronectin, type II, collagen-binding"/>
    <property type="match status" value="1"/>
</dbReference>
<dbReference type="Pfam" id="PF00040">
    <property type="entry name" value="fn2"/>
    <property type="match status" value="1"/>
</dbReference>
<organism evidence="15 16">
    <name type="scientific">Junco hyemalis</name>
    <name type="common">Dark-eyed junco</name>
    <dbReference type="NCBI Taxonomy" id="40217"/>
    <lineage>
        <taxon>Eukaryota</taxon>
        <taxon>Metazoa</taxon>
        <taxon>Chordata</taxon>
        <taxon>Craniata</taxon>
        <taxon>Vertebrata</taxon>
        <taxon>Euteleostomi</taxon>
        <taxon>Archelosauria</taxon>
        <taxon>Archosauria</taxon>
        <taxon>Dinosauria</taxon>
        <taxon>Saurischia</taxon>
        <taxon>Theropoda</taxon>
        <taxon>Coelurosauria</taxon>
        <taxon>Aves</taxon>
        <taxon>Neognathae</taxon>
        <taxon>Neoaves</taxon>
        <taxon>Telluraves</taxon>
        <taxon>Australaves</taxon>
        <taxon>Passeriformes</taxon>
        <taxon>Passerellidae</taxon>
        <taxon>Junco</taxon>
    </lineage>
</organism>
<feature type="domain" description="C-type lectin" evidence="13">
    <location>
        <begin position="1192"/>
        <end position="1307"/>
    </location>
</feature>
<feature type="domain" description="Fibronectin type-II" evidence="14">
    <location>
        <begin position="164"/>
        <end position="212"/>
    </location>
</feature>
<dbReference type="FunFam" id="3.10.100.10:FF:000022">
    <property type="entry name" value="Mannose receptor C-type 1"/>
    <property type="match status" value="1"/>
</dbReference>
<feature type="domain" description="C-type lectin" evidence="13">
    <location>
        <begin position="227"/>
        <end position="338"/>
    </location>
</feature>
<dbReference type="PROSITE" id="PS51092">
    <property type="entry name" value="FN2_2"/>
    <property type="match status" value="1"/>
</dbReference>
<dbReference type="InterPro" id="IPR000562">
    <property type="entry name" value="FN_type2_dom"/>
</dbReference>
<feature type="transmembrane region" description="Helical" evidence="12">
    <location>
        <begin position="1323"/>
        <end position="1344"/>
    </location>
</feature>
<evidence type="ECO:0000256" key="11">
    <source>
        <dbReference type="PROSITE-ProRule" id="PRU00479"/>
    </source>
</evidence>
<feature type="domain" description="C-type lectin" evidence="13">
    <location>
        <begin position="362"/>
        <end position="479"/>
    </location>
</feature>
<evidence type="ECO:0000259" key="14">
    <source>
        <dbReference type="PROSITE" id="PS51092"/>
    </source>
</evidence>
<evidence type="ECO:0000256" key="3">
    <source>
        <dbReference type="ARBA" id="ARBA00022692"/>
    </source>
</evidence>
<evidence type="ECO:0000256" key="12">
    <source>
        <dbReference type="SAM" id="Phobius"/>
    </source>
</evidence>
<dbReference type="GO" id="GO:0016020">
    <property type="term" value="C:membrane"/>
    <property type="evidence" value="ECO:0007669"/>
    <property type="project" value="UniProtKB-SubCell"/>
</dbReference>
<dbReference type="CDD" id="cd23407">
    <property type="entry name" value="beta-trefoil_Ricin_MRC1"/>
    <property type="match status" value="1"/>
</dbReference>
<keyword evidence="16" id="KW-1185">Reference proteome</keyword>
<dbReference type="InterPro" id="IPR018378">
    <property type="entry name" value="C-type_lectin_CS"/>
</dbReference>
<proteinExistence type="predicted"/>
<feature type="domain" description="C-type lectin" evidence="13">
    <location>
        <begin position="1052"/>
        <end position="1163"/>
    </location>
</feature>
<evidence type="ECO:0000256" key="10">
    <source>
        <dbReference type="ARBA" id="ARBA00023180"/>
    </source>
</evidence>
<evidence type="ECO:0000256" key="4">
    <source>
        <dbReference type="ARBA" id="ARBA00022729"/>
    </source>
</evidence>
<evidence type="ECO:0000256" key="7">
    <source>
        <dbReference type="ARBA" id="ARBA00023136"/>
    </source>
</evidence>
<sequence>KLNLILPKFLNVVPGKTQVRLFPTPFLLYNKVNRLCLEASIAQSVRTATCNQDNESQKFRWITDHQLMSVKLKLCLGVPLKKDQTMVTLYPCNPKSEFQWWECRNESILAIQGEDLFFSPGNEEHDNVLLKKELSAKNKWNIYGAMDVLCSQGYEETFTLLGNAFGAPCVFPFLYRQQWWAECTAAGRADGQLWCATSANYDTDQRYGLCPATDSTWNTDLSTNIHYQINFDSALTWHQARKSCQQQNAELLSITDIHEQTYLKELTEGTDSALWIGLNRLDLSSGWEWIGGSPFQYLNWAPGSPSPESGKLCAVLNPETKAKWQNWECDQKLGYICKKRNFTLVPSGDPGPVTCPAGWVPYVDHCYKIFRDSKGWEGALASCQKEGSGLASIQSPEEHSFVVSQLGYKPTDKLWIGLNDHKVQMYFEWSDGTPVTYTKWHLGEPSTTNNRPEDCVLIKGQNGYWADHVCEKKAGYICKRKATSQRAGEQESSLAGCKKGWRRYGTYCYLIGHVPATFSEANTTCEGVEGYLATVESRYEQAYLTSLVGLRPEKYFWLGLSDVQDQGTFSWANGEAVSFTHWDAGMPGNNPGCVAMKTGTAAGLWDVLDCETKQKYICKQWAKGATVPPVPTTALVPTCPEGWVSNNYRSSCFKCFCRSHTRKKSWFEARDFCRQIGGDLVTINTKEEMPFLIQAMRLVFDVRYTNWDGSPRNRGRLQFCGLYNDGGNSLPWSLSVCQVQHNWVCQIKQGYLIYLPEYKTTADGWVTYEDKLYYISKEQVSMERAQEFCRKNSADLAVVNSNSERRFLKRRIGYFIGLRVSLDKKFSWVDGTPVTYVAWAPNEPNFANNEENCVVMLSEHGLWNDINCGSVNKFVCEKHNSSINSTFPSPLAPGGCPESWIFFNNKCFKVFASNITTNLTWHAAQGVCFNLGGNLATIPNEQVQAFLFYHLKHATTGVWIGMNDINRESTFLWADGSTVSYTNWVNGAPEKQQSYFDYYEFETTDCVFIMKSDGRWRDDSCDNERGYVCQMNSLPSQPELPTTKPASGFTRYGDSSYSIISSEMQWEEARRNCQDKSADLASISDAYIHSFLWIQMLKYGKPVWIGLNSNMTGGYYKWTNNWKTRYTKWAAGEPKENNACVYLDLDGTWKTASCNESYFSVCMISDEIAPTDPAELPGDCPEGDELQAWIPFHDHCYYLEASAGRTWGLASLECARLGATLVSVENTDESHFLTRKIQPLGNKVGGFWIGLYQNVEGQWLWLDNTVLDFVNWEEKDLDVEHKCVEITAPSGYWDKSDCSAEKGFICKKHKGKSSTRPPVHVSVWPLIFFAVLTVFGAGMAACFYKRKRQNQLSTDSGNETLLR</sequence>
<dbReference type="FunFam" id="3.10.100.10:FF:000031">
    <property type="entry name" value="macrophage mannose receptor 1"/>
    <property type="match status" value="1"/>
</dbReference>